<sequence>MMDPLIPKFSAYELDYTADIQHKMRVPDKLSYDSEKSLQGDEDAGSLRNYAVADLVLDSTKPNYRSPGYSPDLLSNADIRGVSMASASANALACESKAAATASAYTSSSPNLYQPEHKPSLPSDSEKSVKRLELQITQLQRRVSSLEFQQNLVGTGLTLYIAFKILRWLLRALQ</sequence>
<name>A0A504Y9V8_FASGI</name>
<evidence type="ECO:0000256" key="1">
    <source>
        <dbReference type="SAM" id="MobiDB-lite"/>
    </source>
</evidence>
<accession>A0A504Y9V8</accession>
<dbReference type="OrthoDB" id="6261177at2759"/>
<feature type="compositionally biased region" description="Basic and acidic residues" evidence="1">
    <location>
        <begin position="115"/>
        <end position="127"/>
    </location>
</feature>
<gene>
    <name evidence="2" type="ORF">FGIG_03855</name>
</gene>
<reference evidence="2 3" key="1">
    <citation type="submission" date="2019-04" db="EMBL/GenBank/DDBJ databases">
        <title>Annotation for the trematode Fasciola gigantica.</title>
        <authorList>
            <person name="Choi Y.-J."/>
        </authorList>
    </citation>
    <scope>NUCLEOTIDE SEQUENCE [LARGE SCALE GENOMIC DNA]</scope>
    <source>
        <strain evidence="2">Uganda_cow_1</strain>
    </source>
</reference>
<protein>
    <recommendedName>
        <fullName evidence="4">Mff-like domain-containing protein</fullName>
    </recommendedName>
</protein>
<evidence type="ECO:0000313" key="2">
    <source>
        <dbReference type="EMBL" id="TPP57884.1"/>
    </source>
</evidence>
<evidence type="ECO:0000313" key="3">
    <source>
        <dbReference type="Proteomes" id="UP000316759"/>
    </source>
</evidence>
<feature type="region of interest" description="Disordered" evidence="1">
    <location>
        <begin position="106"/>
        <end position="127"/>
    </location>
</feature>
<comment type="caution">
    <text evidence="2">The sequence shown here is derived from an EMBL/GenBank/DDBJ whole genome shotgun (WGS) entry which is preliminary data.</text>
</comment>
<dbReference type="Proteomes" id="UP000316759">
    <property type="component" value="Unassembled WGS sequence"/>
</dbReference>
<keyword evidence="3" id="KW-1185">Reference proteome</keyword>
<organism evidence="2 3">
    <name type="scientific">Fasciola gigantica</name>
    <name type="common">Giant liver fluke</name>
    <dbReference type="NCBI Taxonomy" id="46835"/>
    <lineage>
        <taxon>Eukaryota</taxon>
        <taxon>Metazoa</taxon>
        <taxon>Spiralia</taxon>
        <taxon>Lophotrochozoa</taxon>
        <taxon>Platyhelminthes</taxon>
        <taxon>Trematoda</taxon>
        <taxon>Digenea</taxon>
        <taxon>Plagiorchiida</taxon>
        <taxon>Echinostomata</taxon>
        <taxon>Echinostomatoidea</taxon>
        <taxon>Fasciolidae</taxon>
        <taxon>Fasciola</taxon>
    </lineage>
</organism>
<proteinExistence type="predicted"/>
<dbReference type="EMBL" id="SUNJ01012635">
    <property type="protein sequence ID" value="TPP57884.1"/>
    <property type="molecule type" value="Genomic_DNA"/>
</dbReference>
<evidence type="ECO:0008006" key="4">
    <source>
        <dbReference type="Google" id="ProtNLM"/>
    </source>
</evidence>
<dbReference type="AlphaFoldDB" id="A0A504Y9V8"/>